<evidence type="ECO:0000313" key="1">
    <source>
        <dbReference type="EMBL" id="KAJ8886579.1"/>
    </source>
</evidence>
<proteinExistence type="predicted"/>
<gene>
    <name evidence="1" type="ORF">PR048_012791</name>
</gene>
<protein>
    <submittedName>
        <fullName evidence="1">Uncharacterized protein</fullName>
    </submittedName>
</protein>
<accession>A0ABQ9HQD9</accession>
<keyword evidence="2" id="KW-1185">Reference proteome</keyword>
<comment type="caution">
    <text evidence="1">The sequence shown here is derived from an EMBL/GenBank/DDBJ whole genome shotgun (WGS) entry which is preliminary data.</text>
</comment>
<evidence type="ECO:0000313" key="2">
    <source>
        <dbReference type="Proteomes" id="UP001159363"/>
    </source>
</evidence>
<reference evidence="1 2" key="1">
    <citation type="submission" date="2023-02" db="EMBL/GenBank/DDBJ databases">
        <title>LHISI_Scaffold_Assembly.</title>
        <authorList>
            <person name="Stuart O.P."/>
            <person name="Cleave R."/>
            <person name="Magrath M.J.L."/>
            <person name="Mikheyev A.S."/>
        </authorList>
    </citation>
    <scope>NUCLEOTIDE SEQUENCE [LARGE SCALE GENOMIC DNA]</scope>
    <source>
        <strain evidence="1">Daus_M_001</strain>
        <tissue evidence="1">Leg muscle</tissue>
    </source>
</reference>
<dbReference type="Proteomes" id="UP001159363">
    <property type="component" value="Chromosome X"/>
</dbReference>
<name>A0ABQ9HQD9_9NEOP</name>
<sequence>MSLSPHIGDPRKIESLEFSYFWPSTIRQPFPTGVHNGEKWFAWTHRKCIDNALKACRPVRCYVHRAISGRVTPGFSQNGNRARRCCLSVGFLEDLQFPPPLSCDAAPFSPHFAVSSGFGFRVVMALIVPRRIMVITEAASKQIIPLILAVRQKCCTPVESLALNGDRASYVRSSFALIAPTLFGLERGKNLQVGGSLKYSAVYSSEVGGWEGGSTCAGRRLGVVGAEDGAHAELEDGLVATSAGGRRRRFAGSRQDVVDEEVRCPRHALEHAGLVVESRHRVRVHIRRICRLPPGY</sequence>
<organism evidence="1 2">
    <name type="scientific">Dryococelus australis</name>
    <dbReference type="NCBI Taxonomy" id="614101"/>
    <lineage>
        <taxon>Eukaryota</taxon>
        <taxon>Metazoa</taxon>
        <taxon>Ecdysozoa</taxon>
        <taxon>Arthropoda</taxon>
        <taxon>Hexapoda</taxon>
        <taxon>Insecta</taxon>
        <taxon>Pterygota</taxon>
        <taxon>Neoptera</taxon>
        <taxon>Polyneoptera</taxon>
        <taxon>Phasmatodea</taxon>
        <taxon>Verophasmatodea</taxon>
        <taxon>Anareolatae</taxon>
        <taxon>Phasmatidae</taxon>
        <taxon>Eurycanthinae</taxon>
        <taxon>Dryococelus</taxon>
    </lineage>
</organism>
<dbReference type="EMBL" id="JARBHB010000004">
    <property type="protein sequence ID" value="KAJ8886579.1"/>
    <property type="molecule type" value="Genomic_DNA"/>
</dbReference>